<dbReference type="EMBL" id="CAUYUJ010001836">
    <property type="protein sequence ID" value="CAK0797871.1"/>
    <property type="molecule type" value="Genomic_DNA"/>
</dbReference>
<feature type="region of interest" description="Disordered" evidence="1">
    <location>
        <begin position="110"/>
        <end position="195"/>
    </location>
</feature>
<organism evidence="2 3">
    <name type="scientific">Prorocentrum cordatum</name>
    <dbReference type="NCBI Taxonomy" id="2364126"/>
    <lineage>
        <taxon>Eukaryota</taxon>
        <taxon>Sar</taxon>
        <taxon>Alveolata</taxon>
        <taxon>Dinophyceae</taxon>
        <taxon>Prorocentrales</taxon>
        <taxon>Prorocentraceae</taxon>
        <taxon>Prorocentrum</taxon>
    </lineage>
</organism>
<sequence length="314" mass="34358">MPSPDGGDERGARPRRHTCACTPRPARHGDNDRIPWHRLPRTPEQRPRPALAGTSRTPGHPGEPRSHRTRQQGLQEGANPKAPTIPGPEIRALHFFHARRVRLGCGLQDAGHQGVREPSRKMADIEQIPHATSQEAEKDRRTEARRRRRRRRGRRGGLARRIDKSSIDETLARTGTPGPRACLGNGRTDMRPKKRGKPATALCAAVGACRALVRGLFVHCAKRSRPCSGGPAPRPSDCSRTRPAQRPHRPHGWPLAGLPQTVLLAAQAAPPRPGADHEALAACGRGRQLSLGPEAPPEAPPEVRSRARRRVAQP</sequence>
<gene>
    <name evidence="2" type="ORF">PCOR1329_LOCUS6823</name>
</gene>
<dbReference type="Proteomes" id="UP001189429">
    <property type="component" value="Unassembled WGS sequence"/>
</dbReference>
<feature type="compositionally biased region" description="Basic residues" evidence="1">
    <location>
        <begin position="143"/>
        <end position="158"/>
    </location>
</feature>
<evidence type="ECO:0000313" key="3">
    <source>
        <dbReference type="Proteomes" id="UP001189429"/>
    </source>
</evidence>
<feature type="compositionally biased region" description="Basic and acidic residues" evidence="1">
    <location>
        <begin position="114"/>
        <end position="124"/>
    </location>
</feature>
<feature type="region of interest" description="Disordered" evidence="1">
    <location>
        <begin position="1"/>
        <end position="87"/>
    </location>
</feature>
<proteinExistence type="predicted"/>
<comment type="caution">
    <text evidence="2">The sequence shown here is derived from an EMBL/GenBank/DDBJ whole genome shotgun (WGS) entry which is preliminary data.</text>
</comment>
<evidence type="ECO:0000256" key="1">
    <source>
        <dbReference type="SAM" id="MobiDB-lite"/>
    </source>
</evidence>
<accession>A0ABN9PX52</accession>
<keyword evidence="3" id="KW-1185">Reference proteome</keyword>
<name>A0ABN9PX52_9DINO</name>
<protein>
    <submittedName>
        <fullName evidence="2">Uncharacterized protein</fullName>
    </submittedName>
</protein>
<feature type="compositionally biased region" description="Basic and acidic residues" evidence="1">
    <location>
        <begin position="160"/>
        <end position="171"/>
    </location>
</feature>
<feature type="region of interest" description="Disordered" evidence="1">
    <location>
        <begin position="223"/>
        <end position="314"/>
    </location>
</feature>
<evidence type="ECO:0000313" key="2">
    <source>
        <dbReference type="EMBL" id="CAK0797871.1"/>
    </source>
</evidence>
<reference evidence="2" key="1">
    <citation type="submission" date="2023-10" db="EMBL/GenBank/DDBJ databases">
        <authorList>
            <person name="Chen Y."/>
            <person name="Shah S."/>
            <person name="Dougan E. K."/>
            <person name="Thang M."/>
            <person name="Chan C."/>
        </authorList>
    </citation>
    <scope>NUCLEOTIDE SEQUENCE [LARGE SCALE GENOMIC DNA]</scope>
</reference>
<feature type="compositionally biased region" description="Basic and acidic residues" evidence="1">
    <location>
        <begin position="27"/>
        <end position="47"/>
    </location>
</feature>